<comment type="caution">
    <text evidence="1">The sequence shown here is derived from an EMBL/GenBank/DDBJ whole genome shotgun (WGS) entry which is preliminary data.</text>
</comment>
<keyword evidence="2" id="KW-1185">Reference proteome</keyword>
<accession>A0A8T0EBA0</accession>
<dbReference type="AlphaFoldDB" id="A0A8T0EBA0"/>
<evidence type="ECO:0000313" key="1">
    <source>
        <dbReference type="EMBL" id="KAF8770382.1"/>
    </source>
</evidence>
<organism evidence="1 2">
    <name type="scientific">Argiope bruennichi</name>
    <name type="common">Wasp spider</name>
    <name type="synonym">Aranea bruennichi</name>
    <dbReference type="NCBI Taxonomy" id="94029"/>
    <lineage>
        <taxon>Eukaryota</taxon>
        <taxon>Metazoa</taxon>
        <taxon>Ecdysozoa</taxon>
        <taxon>Arthropoda</taxon>
        <taxon>Chelicerata</taxon>
        <taxon>Arachnida</taxon>
        <taxon>Araneae</taxon>
        <taxon>Araneomorphae</taxon>
        <taxon>Entelegynae</taxon>
        <taxon>Araneoidea</taxon>
        <taxon>Araneidae</taxon>
        <taxon>Argiope</taxon>
    </lineage>
</organism>
<gene>
    <name evidence="1" type="ORF">HNY73_017922</name>
</gene>
<sequence>MVRLSVFVHNRVSPRHVASSPLLGGEDGEKGGYILSDPFFFLIKSPILVQRSELSYRVAIGREMPGMDRRCPERRFREMCL</sequence>
<dbReference type="EMBL" id="JABXBU010002228">
    <property type="protein sequence ID" value="KAF8770382.1"/>
    <property type="molecule type" value="Genomic_DNA"/>
</dbReference>
<dbReference type="Proteomes" id="UP000807504">
    <property type="component" value="Unassembled WGS sequence"/>
</dbReference>
<proteinExistence type="predicted"/>
<evidence type="ECO:0000313" key="2">
    <source>
        <dbReference type="Proteomes" id="UP000807504"/>
    </source>
</evidence>
<protein>
    <submittedName>
        <fullName evidence="1">Uncharacterized protein</fullName>
    </submittedName>
</protein>
<name>A0A8T0EBA0_ARGBR</name>
<reference evidence="1" key="2">
    <citation type="submission" date="2020-06" db="EMBL/GenBank/DDBJ databases">
        <authorList>
            <person name="Sheffer M."/>
        </authorList>
    </citation>
    <scope>NUCLEOTIDE SEQUENCE</scope>
</reference>
<reference evidence="1" key="1">
    <citation type="journal article" date="2020" name="bioRxiv">
        <title>Chromosome-level reference genome of the European wasp spider Argiope bruennichi: a resource for studies on range expansion and evolutionary adaptation.</title>
        <authorList>
            <person name="Sheffer M.M."/>
            <person name="Hoppe A."/>
            <person name="Krehenwinkel H."/>
            <person name="Uhl G."/>
            <person name="Kuss A.W."/>
            <person name="Jensen L."/>
            <person name="Jensen C."/>
            <person name="Gillespie R.G."/>
            <person name="Hoff K.J."/>
            <person name="Prost S."/>
        </authorList>
    </citation>
    <scope>NUCLEOTIDE SEQUENCE</scope>
</reference>